<dbReference type="InterPro" id="IPR037070">
    <property type="entry name" value="Formiminotransferase_C_sf"/>
</dbReference>
<dbReference type="Gene3D" id="3.30.70.670">
    <property type="entry name" value="Formiminotransferase, C-terminal subdomain"/>
    <property type="match status" value="1"/>
</dbReference>
<evidence type="ECO:0000256" key="3">
    <source>
        <dbReference type="ARBA" id="ARBA00012252"/>
    </source>
</evidence>
<evidence type="ECO:0000256" key="5">
    <source>
        <dbReference type="ARBA" id="ARBA00022679"/>
    </source>
</evidence>
<dbReference type="InterPro" id="IPR004227">
    <property type="entry name" value="Formiminotransferase_cat"/>
</dbReference>
<dbReference type="SUPFAM" id="SSF55116">
    <property type="entry name" value="Formiminotransferase domain of formiminotransferase-cyclodeaminase"/>
    <property type="match status" value="2"/>
</dbReference>
<dbReference type="eggNOG" id="COG3643">
    <property type="taxonomic scope" value="Bacteria"/>
</dbReference>
<dbReference type="SMART" id="SM01221">
    <property type="entry name" value="FTCD"/>
    <property type="match status" value="1"/>
</dbReference>
<dbReference type="Pfam" id="PF02971">
    <property type="entry name" value="FTCD"/>
    <property type="match status" value="1"/>
</dbReference>
<name>D2Z7S8_9BACT</name>
<feature type="domain" description="Formiminotransferase C-terminal subdomain" evidence="8">
    <location>
        <begin position="185"/>
        <end position="299"/>
    </location>
</feature>
<sequence>MDQKKKYIHAVPNFSEGRRTEVIEAIVGEIKNVKGVKLIDFFPDADFNRTVIECIGEPEPLMEALLNMAEKAYELIDMEKQKGSHPRIGAQDTIPVFPLMNVTLEECAEFAEKVGTALFERFQVPVYFSGENARTPERRELGYIRKGQYEGLKEVVHLPERAPDLGPAKLHPSAGATIVSAATSNLVAINVLLSTIDIEIGKRIAKMMRGPSGGFSTIRSVAFKPDGYDNVAVSMNMFDIDQTPIYRAFQVIENEAKRYGLSIIGTQVCGTLRQKALINCAEYFLRLVDFDYNQIVENNILALVGEE</sequence>
<proteinExistence type="predicted"/>
<dbReference type="InterPro" id="IPR037064">
    <property type="entry name" value="Formiminotransferase_N_sf"/>
</dbReference>
<evidence type="ECO:0000259" key="9">
    <source>
        <dbReference type="SMART" id="SM01222"/>
    </source>
</evidence>
<comment type="pathway">
    <text evidence="2">Amino-acid degradation; L-histidine degradation into L-glutamate; L-glutamate from N-formimidoyl-L-glutamate (transferase route): step 1/1.</text>
</comment>
<organism evidence="10 11">
    <name type="scientific">Dethiosulfovibrio peptidovorans DSM 11002</name>
    <dbReference type="NCBI Taxonomy" id="469381"/>
    <lineage>
        <taxon>Bacteria</taxon>
        <taxon>Thermotogati</taxon>
        <taxon>Synergistota</taxon>
        <taxon>Synergistia</taxon>
        <taxon>Synergistales</taxon>
        <taxon>Dethiosulfovibrionaceae</taxon>
        <taxon>Dethiosulfovibrio</taxon>
    </lineage>
</organism>
<comment type="subcellular location">
    <subcellularLocation>
        <location evidence="1">Cytoplasm</location>
    </subcellularLocation>
</comment>
<dbReference type="Proteomes" id="UP000006427">
    <property type="component" value="Unassembled WGS sequence"/>
</dbReference>
<comment type="caution">
    <text evidence="10">The sequence shown here is derived from an EMBL/GenBank/DDBJ whole genome shotgun (WGS) entry which is preliminary data.</text>
</comment>
<dbReference type="UniPathway" id="UPA00379">
    <property type="reaction ID" value="UER00555"/>
</dbReference>
<dbReference type="PANTHER" id="PTHR12234">
    <property type="entry name" value="FORMIMINOTRANSFERASE-CYCLODEAMINASE"/>
    <property type="match status" value="1"/>
</dbReference>
<keyword evidence="6" id="KW-0369">Histidine metabolism</keyword>
<protein>
    <recommendedName>
        <fullName evidence="3">glutamate formimidoyltransferase</fullName>
        <ecNumber evidence="3">2.1.2.5</ecNumber>
    </recommendedName>
</protein>
<evidence type="ECO:0000256" key="7">
    <source>
        <dbReference type="ARBA" id="ARBA00022954"/>
    </source>
</evidence>
<keyword evidence="4" id="KW-0963">Cytoplasm</keyword>
<dbReference type="GO" id="GO:0030409">
    <property type="term" value="F:glutamate formimidoyltransferase activity"/>
    <property type="evidence" value="ECO:0007669"/>
    <property type="project" value="UniProtKB-EC"/>
</dbReference>
<dbReference type="InterPro" id="IPR013802">
    <property type="entry name" value="Formiminotransferase_C"/>
</dbReference>
<evidence type="ECO:0000256" key="6">
    <source>
        <dbReference type="ARBA" id="ARBA00022808"/>
    </source>
</evidence>
<dbReference type="GO" id="GO:0005542">
    <property type="term" value="F:folic acid binding"/>
    <property type="evidence" value="ECO:0007669"/>
    <property type="project" value="UniProtKB-KW"/>
</dbReference>
<dbReference type="PANTHER" id="PTHR12234:SF1">
    <property type="entry name" value="FORMIMINOTRANSFERASE N-TERMINAL SUBDOMAIN-CONTAINING PROTEIN"/>
    <property type="match status" value="1"/>
</dbReference>
<dbReference type="GO" id="GO:0005737">
    <property type="term" value="C:cytoplasm"/>
    <property type="evidence" value="ECO:0007669"/>
    <property type="project" value="UniProtKB-SubCell"/>
</dbReference>
<gene>
    <name evidence="10" type="ORF">Dpep_1499</name>
</gene>
<dbReference type="InterPro" id="IPR051623">
    <property type="entry name" value="FTCD"/>
</dbReference>
<dbReference type="SMART" id="SM01222">
    <property type="entry name" value="FTCD_N"/>
    <property type="match status" value="1"/>
</dbReference>
<dbReference type="RefSeq" id="WP_005660978.1">
    <property type="nucleotide sequence ID" value="NZ_ABTR02000001.1"/>
</dbReference>
<keyword evidence="11" id="KW-1185">Reference proteome</keyword>
<feature type="domain" description="Formiminotransferase N-terminal subdomain" evidence="9">
    <location>
        <begin position="6"/>
        <end position="183"/>
    </location>
</feature>
<dbReference type="OrthoDB" id="9773217at2"/>
<evidence type="ECO:0000256" key="2">
    <source>
        <dbReference type="ARBA" id="ARBA00005082"/>
    </source>
</evidence>
<dbReference type="STRING" id="469381.Dpep_1499"/>
<dbReference type="InterPro" id="IPR012886">
    <property type="entry name" value="Formiminotransferase_N"/>
</dbReference>
<keyword evidence="5 10" id="KW-0808">Transferase</keyword>
<evidence type="ECO:0000256" key="4">
    <source>
        <dbReference type="ARBA" id="ARBA00022490"/>
    </source>
</evidence>
<evidence type="ECO:0000259" key="8">
    <source>
        <dbReference type="SMART" id="SM01221"/>
    </source>
</evidence>
<dbReference type="Gene3D" id="3.30.990.10">
    <property type="entry name" value="Formiminotransferase, N-terminal subdomain"/>
    <property type="match status" value="1"/>
</dbReference>
<dbReference type="NCBIfam" id="TIGR02024">
    <property type="entry name" value="FtcD"/>
    <property type="match status" value="1"/>
</dbReference>
<dbReference type="GO" id="GO:0019557">
    <property type="term" value="P:L-histidine catabolic process to glutamate and formate"/>
    <property type="evidence" value="ECO:0007669"/>
    <property type="project" value="UniProtKB-UniPathway"/>
</dbReference>
<dbReference type="EMBL" id="ABTR02000001">
    <property type="protein sequence ID" value="EFC91525.1"/>
    <property type="molecule type" value="Genomic_DNA"/>
</dbReference>
<dbReference type="InterPro" id="IPR022384">
    <property type="entry name" value="FormiminoTrfase_cat_dom_sf"/>
</dbReference>
<evidence type="ECO:0000256" key="1">
    <source>
        <dbReference type="ARBA" id="ARBA00004496"/>
    </source>
</evidence>
<dbReference type="EC" id="2.1.2.5" evidence="3"/>
<dbReference type="PaxDb" id="469381-Dpep_1499"/>
<dbReference type="GO" id="GO:0019556">
    <property type="term" value="P:L-histidine catabolic process to glutamate and formamide"/>
    <property type="evidence" value="ECO:0007669"/>
    <property type="project" value="UniProtKB-UniPathway"/>
</dbReference>
<reference evidence="10 11" key="1">
    <citation type="journal article" date="2010" name="Stand. Genomic Sci.">
        <title>Permanent draft genome sequence of Dethiosulfovibrio peptidovorans type strain (SEBR 4207).</title>
        <authorList>
            <person name="Labutti K."/>
            <person name="Mayilraj S."/>
            <person name="Clum A."/>
            <person name="Lucas S."/>
            <person name="Glavina Del Rio T."/>
            <person name="Nolan M."/>
            <person name="Tice H."/>
            <person name="Cheng J.F."/>
            <person name="Pitluck S."/>
            <person name="Liolios K."/>
            <person name="Ivanova N."/>
            <person name="Mavromatis K."/>
            <person name="Mikhailova N."/>
            <person name="Pati A."/>
            <person name="Goodwin L."/>
            <person name="Chen A."/>
            <person name="Palaniappan K."/>
            <person name="Land M."/>
            <person name="Hauser L."/>
            <person name="Chang Y.J."/>
            <person name="Jeffries C.D."/>
            <person name="Rohde M."/>
            <person name="Spring S."/>
            <person name="Goker M."/>
            <person name="Woyke T."/>
            <person name="Bristow J."/>
            <person name="Eisen J.A."/>
            <person name="Markowitz V."/>
            <person name="Hugenholtz P."/>
            <person name="Kyrpides N.C."/>
            <person name="Klenk H.P."/>
            <person name="Lapidus A."/>
        </authorList>
    </citation>
    <scope>NUCLEOTIDE SEQUENCE [LARGE SCALE GENOMIC DNA]</scope>
    <source>
        <strain evidence="10 11">DSM 11002</strain>
    </source>
</reference>
<dbReference type="AlphaFoldDB" id="D2Z7S8"/>
<dbReference type="Pfam" id="PF07837">
    <property type="entry name" value="FTCD_N"/>
    <property type="match status" value="1"/>
</dbReference>
<evidence type="ECO:0000313" key="10">
    <source>
        <dbReference type="EMBL" id="EFC91525.1"/>
    </source>
</evidence>
<keyword evidence="7" id="KW-0290">Folate-binding</keyword>
<accession>D2Z7S8</accession>
<evidence type="ECO:0000313" key="11">
    <source>
        <dbReference type="Proteomes" id="UP000006427"/>
    </source>
</evidence>